<feature type="non-terminal residue" evidence="2">
    <location>
        <position position="1"/>
    </location>
</feature>
<gene>
    <name evidence="2" type="ORF">MNOR_LOCUS6371</name>
</gene>
<dbReference type="Pfam" id="PF03184">
    <property type="entry name" value="DDE_1"/>
    <property type="match status" value="1"/>
</dbReference>
<dbReference type="Proteomes" id="UP001497623">
    <property type="component" value="Unassembled WGS sequence"/>
</dbReference>
<dbReference type="InterPro" id="IPR050863">
    <property type="entry name" value="CenT-Element_Derived"/>
</dbReference>
<sequence length="141" mass="16744">NAWMSSQIFWHWFLEHFIVEMEQRHGPDFDVCLIMDNCTSHPKIIEDLDPRVMVLFLPPNTTSLIQPMDQGVISNFKVTYHNMMYAKLIEHVDNTPLDQQGEHPIVNFYKKFNILEAILLLDKAWNQVSETTIQRTWHKFT</sequence>
<comment type="caution">
    <text evidence="2">The sequence shown here is derived from an EMBL/GenBank/DDBJ whole genome shotgun (WGS) entry which is preliminary data.</text>
</comment>
<reference evidence="2 3" key="1">
    <citation type="submission" date="2024-05" db="EMBL/GenBank/DDBJ databases">
        <authorList>
            <person name="Wallberg A."/>
        </authorList>
    </citation>
    <scope>NUCLEOTIDE SEQUENCE [LARGE SCALE GENOMIC DNA]</scope>
</reference>
<evidence type="ECO:0000313" key="2">
    <source>
        <dbReference type="EMBL" id="CAL4067295.1"/>
    </source>
</evidence>
<dbReference type="AlphaFoldDB" id="A0AAV2Q1X5"/>
<proteinExistence type="predicted"/>
<dbReference type="PANTHER" id="PTHR19303:SF73">
    <property type="entry name" value="PROTEIN PDC2"/>
    <property type="match status" value="1"/>
</dbReference>
<organism evidence="2 3">
    <name type="scientific">Meganyctiphanes norvegica</name>
    <name type="common">Northern krill</name>
    <name type="synonym">Thysanopoda norvegica</name>
    <dbReference type="NCBI Taxonomy" id="48144"/>
    <lineage>
        <taxon>Eukaryota</taxon>
        <taxon>Metazoa</taxon>
        <taxon>Ecdysozoa</taxon>
        <taxon>Arthropoda</taxon>
        <taxon>Crustacea</taxon>
        <taxon>Multicrustacea</taxon>
        <taxon>Malacostraca</taxon>
        <taxon>Eumalacostraca</taxon>
        <taxon>Eucarida</taxon>
        <taxon>Euphausiacea</taxon>
        <taxon>Euphausiidae</taxon>
        <taxon>Meganyctiphanes</taxon>
    </lineage>
</organism>
<protein>
    <recommendedName>
        <fullName evidence="1">DDE-1 domain-containing protein</fullName>
    </recommendedName>
</protein>
<dbReference type="EMBL" id="CAXKWB010002623">
    <property type="protein sequence ID" value="CAL4067295.1"/>
    <property type="molecule type" value="Genomic_DNA"/>
</dbReference>
<dbReference type="GO" id="GO:0005634">
    <property type="term" value="C:nucleus"/>
    <property type="evidence" value="ECO:0007669"/>
    <property type="project" value="TreeGrafter"/>
</dbReference>
<name>A0AAV2Q1X5_MEGNR</name>
<evidence type="ECO:0000313" key="3">
    <source>
        <dbReference type="Proteomes" id="UP001497623"/>
    </source>
</evidence>
<dbReference type="PANTHER" id="PTHR19303">
    <property type="entry name" value="TRANSPOSON"/>
    <property type="match status" value="1"/>
</dbReference>
<feature type="domain" description="DDE-1" evidence="1">
    <location>
        <begin position="1"/>
        <end position="137"/>
    </location>
</feature>
<dbReference type="GO" id="GO:0003677">
    <property type="term" value="F:DNA binding"/>
    <property type="evidence" value="ECO:0007669"/>
    <property type="project" value="TreeGrafter"/>
</dbReference>
<keyword evidence="3" id="KW-1185">Reference proteome</keyword>
<evidence type="ECO:0000259" key="1">
    <source>
        <dbReference type="Pfam" id="PF03184"/>
    </source>
</evidence>
<accession>A0AAV2Q1X5</accession>
<dbReference type="InterPro" id="IPR004875">
    <property type="entry name" value="DDE_SF_endonuclease_dom"/>
</dbReference>